<gene>
    <name evidence="1" type="ORF">GCM10008088_17890</name>
</gene>
<dbReference type="InterPro" id="IPR036390">
    <property type="entry name" value="WH_DNA-bd_sf"/>
</dbReference>
<dbReference type="SUPFAM" id="SSF46785">
    <property type="entry name" value="Winged helix' DNA-binding domain"/>
    <property type="match status" value="1"/>
</dbReference>
<evidence type="ECO:0000313" key="1">
    <source>
        <dbReference type="EMBL" id="GGZ56726.1"/>
    </source>
</evidence>
<sequence length="209" mass="23468">MNNMIPENEKALFILKNEGEMTLKEMAKELAVTTEGARFQLLKLANEGFVKSESRSEGRGRPKQIWSLTEQGHAKFPDTHSGLTVKLIEKIRENLGEEALDKIIASTGKDNAEKYQKQITAHDDLEEKIKKLATARSKEGYMANYEKQDDGSYLLVENHCPICAAAKICQGFCKAELQTFKTVLGEDLKIKRVNHILAGAHRCAYKIEA</sequence>
<protein>
    <submittedName>
        <fullName evidence="1">Transcriptional regulator</fullName>
    </submittedName>
</protein>
<reference evidence="2" key="1">
    <citation type="journal article" date="2019" name="Int. J. Syst. Evol. Microbiol.">
        <title>The Global Catalogue of Microorganisms (GCM) 10K type strain sequencing project: providing services to taxonomists for standard genome sequencing and annotation.</title>
        <authorList>
            <consortium name="The Broad Institute Genomics Platform"/>
            <consortium name="The Broad Institute Genome Sequencing Center for Infectious Disease"/>
            <person name="Wu L."/>
            <person name="Ma J."/>
        </authorList>
    </citation>
    <scope>NUCLEOTIDE SEQUENCE [LARGE SCALE GENOMIC DNA]</scope>
    <source>
        <strain evidence="2">KCTC 12708</strain>
    </source>
</reference>
<accession>A0ABQ3BTS4</accession>
<name>A0ABQ3BTS4_9FLAO</name>
<comment type="caution">
    <text evidence="1">The sequence shown here is derived from an EMBL/GenBank/DDBJ whole genome shotgun (WGS) entry which is preliminary data.</text>
</comment>
<dbReference type="InterPro" id="IPR036388">
    <property type="entry name" value="WH-like_DNA-bd_sf"/>
</dbReference>
<dbReference type="RefSeq" id="WP_027885693.1">
    <property type="nucleotide sequence ID" value="NZ_BMWY01000004.1"/>
</dbReference>
<dbReference type="EMBL" id="BMWY01000004">
    <property type="protein sequence ID" value="GGZ56726.1"/>
    <property type="molecule type" value="Genomic_DNA"/>
</dbReference>
<keyword evidence="2" id="KW-1185">Reference proteome</keyword>
<evidence type="ECO:0000313" key="2">
    <source>
        <dbReference type="Proteomes" id="UP000615593"/>
    </source>
</evidence>
<dbReference type="Gene3D" id="1.10.10.10">
    <property type="entry name" value="Winged helix-like DNA-binding domain superfamily/Winged helix DNA-binding domain"/>
    <property type="match status" value="1"/>
</dbReference>
<dbReference type="Proteomes" id="UP000615593">
    <property type="component" value="Unassembled WGS sequence"/>
</dbReference>
<proteinExistence type="predicted"/>
<organism evidence="1 2">
    <name type="scientific">Mesonia mobilis</name>
    <dbReference type="NCBI Taxonomy" id="369791"/>
    <lineage>
        <taxon>Bacteria</taxon>
        <taxon>Pseudomonadati</taxon>
        <taxon>Bacteroidota</taxon>
        <taxon>Flavobacteriia</taxon>
        <taxon>Flavobacteriales</taxon>
        <taxon>Flavobacteriaceae</taxon>
        <taxon>Mesonia</taxon>
    </lineage>
</organism>
<dbReference type="GeneID" id="94369455"/>